<dbReference type="EMBL" id="JTDY01009744">
    <property type="protein sequence ID" value="KOB62839.1"/>
    <property type="molecule type" value="Genomic_DNA"/>
</dbReference>
<dbReference type="Proteomes" id="UP000037510">
    <property type="component" value="Unassembled WGS sequence"/>
</dbReference>
<proteinExistence type="predicted"/>
<keyword evidence="3" id="KW-1185">Reference proteome</keyword>
<reference evidence="2 3" key="1">
    <citation type="journal article" date="2015" name="Genome Biol. Evol.">
        <title>The genome of winter moth (Operophtera brumata) provides a genomic perspective on sexual dimorphism and phenology.</title>
        <authorList>
            <person name="Derks M.F."/>
            <person name="Smit S."/>
            <person name="Salis L."/>
            <person name="Schijlen E."/>
            <person name="Bossers A."/>
            <person name="Mateman C."/>
            <person name="Pijl A.S."/>
            <person name="de Ridder D."/>
            <person name="Groenen M.A."/>
            <person name="Visser M.E."/>
            <person name="Megens H.J."/>
        </authorList>
    </citation>
    <scope>NUCLEOTIDE SEQUENCE [LARGE SCALE GENOMIC DNA]</scope>
    <source>
        <strain evidence="2">WM2013NL</strain>
        <tissue evidence="2">Head and thorax</tissue>
    </source>
</reference>
<evidence type="ECO:0000313" key="2">
    <source>
        <dbReference type="EMBL" id="KOB62839.1"/>
    </source>
</evidence>
<protein>
    <submittedName>
        <fullName evidence="2">Uncharacterized protein</fullName>
    </submittedName>
</protein>
<feature type="transmembrane region" description="Helical" evidence="1">
    <location>
        <begin position="22"/>
        <end position="42"/>
    </location>
</feature>
<keyword evidence="1" id="KW-1133">Transmembrane helix</keyword>
<organism evidence="2 3">
    <name type="scientific">Operophtera brumata</name>
    <name type="common">Winter moth</name>
    <name type="synonym">Phalaena brumata</name>
    <dbReference type="NCBI Taxonomy" id="104452"/>
    <lineage>
        <taxon>Eukaryota</taxon>
        <taxon>Metazoa</taxon>
        <taxon>Ecdysozoa</taxon>
        <taxon>Arthropoda</taxon>
        <taxon>Hexapoda</taxon>
        <taxon>Insecta</taxon>
        <taxon>Pterygota</taxon>
        <taxon>Neoptera</taxon>
        <taxon>Endopterygota</taxon>
        <taxon>Lepidoptera</taxon>
        <taxon>Glossata</taxon>
        <taxon>Ditrysia</taxon>
        <taxon>Geometroidea</taxon>
        <taxon>Geometridae</taxon>
        <taxon>Larentiinae</taxon>
        <taxon>Operophtera</taxon>
    </lineage>
</organism>
<dbReference type="PANTHER" id="PTHR39952">
    <property type="entry name" value="FI02073P"/>
    <property type="match status" value="1"/>
</dbReference>
<keyword evidence="1" id="KW-0472">Membrane</keyword>
<sequence length="105" mass="11532">MIIIIPASVGCNADTSCRRRKYAWWCCGCGALAAALGGLLAAQHILVRAYTASPHHLETVPAAVPAAMVLYTLVERTSWCAPTPPPRTTWRRCRPPCPLLWYCTH</sequence>
<accession>A0A0L7KIW9</accession>
<evidence type="ECO:0000313" key="3">
    <source>
        <dbReference type="Proteomes" id="UP000037510"/>
    </source>
</evidence>
<dbReference type="AlphaFoldDB" id="A0A0L7KIW9"/>
<comment type="caution">
    <text evidence="2">The sequence shown here is derived from an EMBL/GenBank/DDBJ whole genome shotgun (WGS) entry which is preliminary data.</text>
</comment>
<name>A0A0L7KIW9_OPEBR</name>
<keyword evidence="1" id="KW-0812">Transmembrane</keyword>
<evidence type="ECO:0000256" key="1">
    <source>
        <dbReference type="SAM" id="Phobius"/>
    </source>
</evidence>
<gene>
    <name evidence="2" type="ORF">OBRU01_25013</name>
</gene>
<dbReference type="PANTHER" id="PTHR39952:SF1">
    <property type="match status" value="1"/>
</dbReference>